<protein>
    <submittedName>
        <fullName evidence="5">ABC transporter ATP-binding protein</fullName>
    </submittedName>
</protein>
<gene>
    <name evidence="5" type="ORF">PDENDC454_15547</name>
</gene>
<dbReference type="AlphaFoldDB" id="H3SHU2"/>
<dbReference type="RefSeq" id="WP_006677604.1">
    <property type="nucleotide sequence ID" value="NZ_AHKH01000040.1"/>
</dbReference>
<evidence type="ECO:0000256" key="3">
    <source>
        <dbReference type="ARBA" id="ARBA00022840"/>
    </source>
</evidence>
<dbReference type="CDD" id="cd03230">
    <property type="entry name" value="ABC_DR_subfamily_A"/>
    <property type="match status" value="1"/>
</dbReference>
<reference evidence="5 6" key="1">
    <citation type="journal article" date="2012" name="J. Bacteriol.">
        <title>Genome Sequence of the Pattern-Forming Social Bacterium Paenibacillus dendritiformis C454 Chiral Morphotype.</title>
        <authorList>
            <person name="Sirota-Madi A."/>
            <person name="Olender T."/>
            <person name="Helman Y."/>
            <person name="Brainis I."/>
            <person name="Finkelshtein A."/>
            <person name="Roth D."/>
            <person name="Hagai E."/>
            <person name="Leshkowitz D."/>
            <person name="Brodsky L."/>
            <person name="Galatenko V."/>
            <person name="Nikolaev V."/>
            <person name="Gutnick D.L."/>
            <person name="Lancet D."/>
            <person name="Ben-Jacob E."/>
        </authorList>
    </citation>
    <scope>NUCLEOTIDE SEQUENCE [LARGE SCALE GENOMIC DNA]</scope>
    <source>
        <strain evidence="5 6">C454</strain>
    </source>
</reference>
<dbReference type="InterPro" id="IPR051782">
    <property type="entry name" value="ABC_Transporter_VariousFunc"/>
</dbReference>
<dbReference type="PANTHER" id="PTHR42939">
    <property type="entry name" value="ABC TRANSPORTER ATP-BINDING PROTEIN ALBC-RELATED"/>
    <property type="match status" value="1"/>
</dbReference>
<accession>H3SHU2</accession>
<dbReference type="EMBL" id="AHKH01000040">
    <property type="protein sequence ID" value="EHQ61337.1"/>
    <property type="molecule type" value="Genomic_DNA"/>
</dbReference>
<name>H3SHU2_9BACL</name>
<evidence type="ECO:0000259" key="4">
    <source>
        <dbReference type="PROSITE" id="PS50893"/>
    </source>
</evidence>
<dbReference type="Gene3D" id="3.40.50.300">
    <property type="entry name" value="P-loop containing nucleotide triphosphate hydrolases"/>
    <property type="match status" value="1"/>
</dbReference>
<keyword evidence="1" id="KW-0813">Transport</keyword>
<dbReference type="InterPro" id="IPR003593">
    <property type="entry name" value="AAA+_ATPase"/>
</dbReference>
<comment type="caution">
    <text evidence="5">The sequence shown here is derived from an EMBL/GenBank/DDBJ whole genome shotgun (WGS) entry which is preliminary data.</text>
</comment>
<evidence type="ECO:0000313" key="6">
    <source>
        <dbReference type="Proteomes" id="UP000003900"/>
    </source>
</evidence>
<dbReference type="PROSITE" id="PS50893">
    <property type="entry name" value="ABC_TRANSPORTER_2"/>
    <property type="match status" value="1"/>
</dbReference>
<feature type="domain" description="ABC transporter" evidence="4">
    <location>
        <begin position="2"/>
        <end position="224"/>
    </location>
</feature>
<dbReference type="Pfam" id="PF00005">
    <property type="entry name" value="ABC_tran"/>
    <property type="match status" value="1"/>
</dbReference>
<dbReference type="Proteomes" id="UP000003900">
    <property type="component" value="Unassembled WGS sequence"/>
</dbReference>
<dbReference type="GO" id="GO:0005524">
    <property type="term" value="F:ATP binding"/>
    <property type="evidence" value="ECO:0007669"/>
    <property type="project" value="UniProtKB-KW"/>
</dbReference>
<dbReference type="STRING" id="1131935.PDENDC454_15547"/>
<organism evidence="5 6">
    <name type="scientific">Paenibacillus dendritiformis C454</name>
    <dbReference type="NCBI Taxonomy" id="1131935"/>
    <lineage>
        <taxon>Bacteria</taxon>
        <taxon>Bacillati</taxon>
        <taxon>Bacillota</taxon>
        <taxon>Bacilli</taxon>
        <taxon>Bacillales</taxon>
        <taxon>Paenibacillaceae</taxon>
        <taxon>Paenibacillus</taxon>
    </lineage>
</organism>
<keyword evidence="6" id="KW-1185">Reference proteome</keyword>
<dbReference type="InterPro" id="IPR003439">
    <property type="entry name" value="ABC_transporter-like_ATP-bd"/>
</dbReference>
<evidence type="ECO:0000313" key="5">
    <source>
        <dbReference type="EMBL" id="EHQ61337.1"/>
    </source>
</evidence>
<dbReference type="GO" id="GO:0016887">
    <property type="term" value="F:ATP hydrolysis activity"/>
    <property type="evidence" value="ECO:0007669"/>
    <property type="project" value="InterPro"/>
</dbReference>
<dbReference type="SUPFAM" id="SSF52540">
    <property type="entry name" value="P-loop containing nucleoside triphosphate hydrolases"/>
    <property type="match status" value="1"/>
</dbReference>
<proteinExistence type="predicted"/>
<dbReference type="OrthoDB" id="2290519at2"/>
<dbReference type="InterPro" id="IPR027417">
    <property type="entry name" value="P-loop_NTPase"/>
</dbReference>
<evidence type="ECO:0000256" key="2">
    <source>
        <dbReference type="ARBA" id="ARBA00022741"/>
    </source>
</evidence>
<sequence length="296" mass="32762">MLQLEGIEKAYHRNSVVNGATFTVHTEEAVALIGANGSGKSTLLRIAAGLLTPTAGEVKWRGGQGKPRIGYVPERFPKLRLTPVEYLQAMGRMQGMPAEPLRARIAELLRIFRMEEAQNRRIDRFSKGMAQKVNLMQAVLNPPELLILDEPLSGLDADSQRDLADWLKGWRMQGMALLFTCHEPLLLETVADRILLLQQGRIARELGVEEWLEPRMRIDFALPDGSEDALEALQRFGAVQVHGGALRIHVPREESDAALREILASRGSIASVTSGDSDRNMLAEAMRGSREGGDPR</sequence>
<dbReference type="SMART" id="SM00382">
    <property type="entry name" value="AAA"/>
    <property type="match status" value="1"/>
</dbReference>
<evidence type="ECO:0000256" key="1">
    <source>
        <dbReference type="ARBA" id="ARBA00022448"/>
    </source>
</evidence>
<keyword evidence="2" id="KW-0547">Nucleotide-binding</keyword>
<dbReference type="PANTHER" id="PTHR42939:SF1">
    <property type="entry name" value="ABC TRANSPORTER ATP-BINDING PROTEIN ALBC-RELATED"/>
    <property type="match status" value="1"/>
</dbReference>
<keyword evidence="3 5" id="KW-0067">ATP-binding</keyword>
<dbReference type="PATRIC" id="fig|1131935.3.peg.3235"/>